<evidence type="ECO:0000313" key="5">
    <source>
        <dbReference type="Proteomes" id="UP001626628"/>
    </source>
</evidence>
<dbReference type="Proteomes" id="UP001626628">
    <property type="component" value="Chromosome"/>
</dbReference>
<feature type="domain" description="SMP-30/Gluconolactonase/LRE-like region" evidence="3">
    <location>
        <begin position="60"/>
        <end position="280"/>
    </location>
</feature>
<keyword evidence="2" id="KW-0732">Signal</keyword>
<feature type="compositionally biased region" description="Basic and acidic residues" evidence="1">
    <location>
        <begin position="49"/>
        <end position="60"/>
    </location>
</feature>
<feature type="signal peptide" evidence="2">
    <location>
        <begin position="1"/>
        <end position="26"/>
    </location>
</feature>
<evidence type="ECO:0000259" key="3">
    <source>
        <dbReference type="Pfam" id="PF08450"/>
    </source>
</evidence>
<dbReference type="InterPro" id="IPR053224">
    <property type="entry name" value="Sensory_adhesion_molecule"/>
</dbReference>
<protein>
    <submittedName>
        <fullName evidence="4">SMP-30/gluconolactonase/LRE family protein</fullName>
    </submittedName>
</protein>
<gene>
    <name evidence="4" type="ORF">WAB15_36610</name>
</gene>
<dbReference type="InterPro" id="IPR011042">
    <property type="entry name" value="6-blade_b-propeller_TolB-like"/>
</dbReference>
<keyword evidence="5" id="KW-1185">Reference proteome</keyword>
<dbReference type="RefSeq" id="WP_407288939.1">
    <property type="nucleotide sequence ID" value="NZ_CP147982.1"/>
</dbReference>
<organism evidence="4 5">
    <name type="scientific">Streptomyces sirii</name>
    <dbReference type="NCBI Taxonomy" id="3127701"/>
    <lineage>
        <taxon>Bacteria</taxon>
        <taxon>Bacillati</taxon>
        <taxon>Actinomycetota</taxon>
        <taxon>Actinomycetes</taxon>
        <taxon>Kitasatosporales</taxon>
        <taxon>Streptomycetaceae</taxon>
        <taxon>Streptomyces</taxon>
    </lineage>
</organism>
<evidence type="ECO:0000256" key="2">
    <source>
        <dbReference type="SAM" id="SignalP"/>
    </source>
</evidence>
<dbReference type="Pfam" id="PF08450">
    <property type="entry name" value="SGL"/>
    <property type="match status" value="1"/>
</dbReference>
<sequence>MPRLRRRLTALAALTLTLTTAVPATATSGAVADAAGHGPRSGPHPRVHAVHDLPDDRAYPEGIAEDRRTGDLYVGSYASGAVYRITPGHRAAKVFLPAGADGRHTANGLKVDRAGRLWVIDSTAGVAVYDLRRHLLLARFAVPGDARTFVNDLAIAPDGSAYLTDSARAVIYRVTPDRLARVTAGTGRGTLTRYADLSGVLSPHAPDGYTLNGIVADPAGRFLLVVDSNGGDLYRIGLSSGAIRRLALHGGSMLLADGLDLRHGTLWAAHNTRNTVSRWRLLADGTAARMERQVTDAALQVPTTLVRQHGRTLVVRSQFDKGGPMGPGTPQTPFSVAAVDGI</sequence>
<evidence type="ECO:0000256" key="1">
    <source>
        <dbReference type="SAM" id="MobiDB-lite"/>
    </source>
</evidence>
<dbReference type="PANTHER" id="PTHR31460">
    <property type="match status" value="1"/>
</dbReference>
<dbReference type="Gene3D" id="2.120.10.30">
    <property type="entry name" value="TolB, C-terminal domain"/>
    <property type="match status" value="1"/>
</dbReference>
<feature type="region of interest" description="Disordered" evidence="1">
    <location>
        <begin position="31"/>
        <end position="60"/>
    </location>
</feature>
<accession>A0ABZ2R3I5</accession>
<dbReference type="SUPFAM" id="SSF63829">
    <property type="entry name" value="Calcium-dependent phosphotriesterase"/>
    <property type="match status" value="1"/>
</dbReference>
<feature type="chain" id="PRO_5045938720" evidence="2">
    <location>
        <begin position="27"/>
        <end position="342"/>
    </location>
</feature>
<dbReference type="InterPro" id="IPR013658">
    <property type="entry name" value="SGL"/>
</dbReference>
<proteinExistence type="predicted"/>
<evidence type="ECO:0000313" key="4">
    <source>
        <dbReference type="EMBL" id="WXK81094.1"/>
    </source>
</evidence>
<dbReference type="EMBL" id="CP147982">
    <property type="protein sequence ID" value="WXK81094.1"/>
    <property type="molecule type" value="Genomic_DNA"/>
</dbReference>
<name>A0ABZ2R3I5_9ACTN</name>
<reference evidence="4 5" key="1">
    <citation type="submission" date="2024-03" db="EMBL/GenBank/DDBJ databases">
        <title>The complete genome of Streptomyces sirii sp.nov.</title>
        <authorList>
            <person name="Zakalyukina Y.V."/>
            <person name="Belik A.R."/>
            <person name="Biryukov M.V."/>
            <person name="Baturina O.A."/>
            <person name="Kabilov M.R."/>
        </authorList>
    </citation>
    <scope>NUCLEOTIDE SEQUENCE [LARGE SCALE GENOMIC DNA]</scope>
    <source>
        <strain evidence="4 5">BP-8</strain>
    </source>
</reference>
<dbReference type="PANTHER" id="PTHR31460:SF3">
    <property type="entry name" value="MESOCENTIN"/>
    <property type="match status" value="1"/>
</dbReference>